<comment type="caution">
    <text evidence="2">The sequence shown here is derived from an EMBL/GenBank/DDBJ whole genome shotgun (WGS) entry which is preliminary data.</text>
</comment>
<keyword evidence="3" id="KW-1185">Reference proteome</keyword>
<dbReference type="OrthoDB" id="7185309at2"/>
<evidence type="ECO:0000313" key="3">
    <source>
        <dbReference type="Proteomes" id="UP000270471"/>
    </source>
</evidence>
<feature type="compositionally biased region" description="Basic and acidic residues" evidence="1">
    <location>
        <begin position="90"/>
        <end position="99"/>
    </location>
</feature>
<evidence type="ECO:0000313" key="2">
    <source>
        <dbReference type="EMBL" id="RMB80259.1"/>
    </source>
</evidence>
<gene>
    <name evidence="2" type="ORF">CTZ28_41380</name>
</gene>
<reference evidence="2 3" key="1">
    <citation type="submission" date="2017-11" db="EMBL/GenBank/DDBJ databases">
        <title>Draft genome of actinobacteria isolated from guarana (Paullinia cupana (Mart.) Ducke.</title>
        <authorList>
            <person name="Siqueira K.A."/>
            <person name="Liotti R.G."/>
            <person name="Mendes T.A.O."/>
            <person name="Soares M.A."/>
        </authorList>
    </citation>
    <scope>NUCLEOTIDE SEQUENCE [LARGE SCALE GENOMIC DNA]</scope>
    <source>
        <strain evidence="2 3">193</strain>
    </source>
</reference>
<protein>
    <recommendedName>
        <fullName evidence="4">Alkylmercury lyase</fullName>
    </recommendedName>
</protein>
<dbReference type="AlphaFoldDB" id="A0A3M0I2F5"/>
<evidence type="ECO:0008006" key="4">
    <source>
        <dbReference type="Google" id="ProtNLM"/>
    </source>
</evidence>
<sequence>MRITVLTVPDCPNAAVARDRVRAALAGRTAEVETVEVRDAAEAARWGMTGSPTVLLDGTDPFTRAGAEPSVSCRIYRHADGSADGAPSTDELRRVLGTG</sequence>
<dbReference type="EMBL" id="PENI01000045">
    <property type="protein sequence ID" value="RMB80259.1"/>
    <property type="molecule type" value="Genomic_DNA"/>
</dbReference>
<dbReference type="Gene3D" id="3.40.30.10">
    <property type="entry name" value="Glutaredoxin"/>
    <property type="match status" value="1"/>
</dbReference>
<dbReference type="RefSeq" id="WP_121894961.1">
    <property type="nucleotide sequence ID" value="NZ_PENI01000045.1"/>
</dbReference>
<feature type="region of interest" description="Disordered" evidence="1">
    <location>
        <begin position="79"/>
        <end position="99"/>
    </location>
</feature>
<accession>A0A3M0I2F5</accession>
<proteinExistence type="predicted"/>
<name>A0A3M0I2F5_9ACTN</name>
<dbReference type="Proteomes" id="UP000270471">
    <property type="component" value="Unassembled WGS sequence"/>
</dbReference>
<organism evidence="2 3">
    <name type="scientific">Streptomyces shenzhenensis</name>
    <dbReference type="NCBI Taxonomy" id="943815"/>
    <lineage>
        <taxon>Bacteria</taxon>
        <taxon>Bacillati</taxon>
        <taxon>Actinomycetota</taxon>
        <taxon>Actinomycetes</taxon>
        <taxon>Kitasatosporales</taxon>
        <taxon>Streptomycetaceae</taxon>
        <taxon>Streptomyces</taxon>
    </lineage>
</organism>
<evidence type="ECO:0000256" key="1">
    <source>
        <dbReference type="SAM" id="MobiDB-lite"/>
    </source>
</evidence>